<dbReference type="Proteomes" id="UP001652700">
    <property type="component" value="Unplaced"/>
</dbReference>
<dbReference type="InterPro" id="IPR002110">
    <property type="entry name" value="Ankyrin_rpt"/>
</dbReference>
<keyword evidence="1" id="KW-0677">Repeat</keyword>
<name>A0ABM5JJD1_DIAVI</name>
<feature type="repeat" description="ANK" evidence="3">
    <location>
        <begin position="110"/>
        <end position="142"/>
    </location>
</feature>
<keyword evidence="5" id="KW-1185">Reference proteome</keyword>
<organism evidence="4 5">
    <name type="scientific">Diabrotica virgifera virgifera</name>
    <name type="common">western corn rootworm</name>
    <dbReference type="NCBI Taxonomy" id="50390"/>
    <lineage>
        <taxon>Eukaryota</taxon>
        <taxon>Metazoa</taxon>
        <taxon>Ecdysozoa</taxon>
        <taxon>Arthropoda</taxon>
        <taxon>Hexapoda</taxon>
        <taxon>Insecta</taxon>
        <taxon>Pterygota</taxon>
        <taxon>Neoptera</taxon>
        <taxon>Endopterygota</taxon>
        <taxon>Coleoptera</taxon>
        <taxon>Polyphaga</taxon>
        <taxon>Cucujiformia</taxon>
        <taxon>Chrysomeloidea</taxon>
        <taxon>Chrysomelidae</taxon>
        <taxon>Galerucinae</taxon>
        <taxon>Diabroticina</taxon>
        <taxon>Diabroticites</taxon>
        <taxon>Diabrotica</taxon>
    </lineage>
</organism>
<keyword evidence="2 3" id="KW-0040">ANK repeat</keyword>
<dbReference type="Pfam" id="PF00023">
    <property type="entry name" value="Ank"/>
    <property type="match status" value="1"/>
</dbReference>
<feature type="repeat" description="ANK" evidence="3">
    <location>
        <begin position="176"/>
        <end position="198"/>
    </location>
</feature>
<evidence type="ECO:0000313" key="5">
    <source>
        <dbReference type="Proteomes" id="UP001652700"/>
    </source>
</evidence>
<dbReference type="PROSITE" id="PS50297">
    <property type="entry name" value="ANK_REP_REGION"/>
    <property type="match status" value="2"/>
</dbReference>
<dbReference type="PROSITE" id="PS50088">
    <property type="entry name" value="ANK_REPEAT"/>
    <property type="match status" value="3"/>
</dbReference>
<dbReference type="PANTHER" id="PTHR24198:SF165">
    <property type="entry name" value="ANKYRIN REPEAT-CONTAINING PROTEIN-RELATED"/>
    <property type="match status" value="1"/>
</dbReference>
<protein>
    <recommendedName>
        <fullName evidence="6">Ankyrin repeat domain-containing protein 49-like</fullName>
    </recommendedName>
</protein>
<reference evidence="4" key="1">
    <citation type="submission" date="2025-05" db="UniProtKB">
        <authorList>
            <consortium name="EnsemblMetazoa"/>
        </authorList>
    </citation>
    <scope>IDENTIFICATION</scope>
</reference>
<evidence type="ECO:0000256" key="3">
    <source>
        <dbReference type="PROSITE-ProRule" id="PRU00023"/>
    </source>
</evidence>
<dbReference type="SUPFAM" id="SSF48403">
    <property type="entry name" value="Ankyrin repeat"/>
    <property type="match status" value="1"/>
</dbReference>
<sequence>MVRSALMYGGEVWPVKMVQKNKMEVAEMKKLRQMLVIFQHPCQSKEHSRMNDERFLVSGWEDDLNDIDESRNPEVKFEDDLLQACENGNLKLIQAILETEPNLIHAVDKDKYTALHRACYSNHIDIVKYLLQKGANIAAQTEMLWQPLHSCCQWNHKDCAAILIQHGADINARTEGGQTPLHIAAAHGASYDTVQMLLMHPYIDTTIKNSSGETAKDIATRSSRYYNVFEMADPLLGIESINFWDKISPSSLRELQQSSIAGDTTTRDMSSRLQLYHLHCNDQHL</sequence>
<dbReference type="EnsemblMetazoa" id="XM_050642087.1">
    <property type="protein sequence ID" value="XP_050498044.1"/>
    <property type="gene ID" value="LOC114325888"/>
</dbReference>
<evidence type="ECO:0000256" key="1">
    <source>
        <dbReference type="ARBA" id="ARBA00022737"/>
    </source>
</evidence>
<dbReference type="Gene3D" id="1.25.40.20">
    <property type="entry name" value="Ankyrin repeat-containing domain"/>
    <property type="match status" value="2"/>
</dbReference>
<dbReference type="PANTHER" id="PTHR24198">
    <property type="entry name" value="ANKYRIN REPEAT AND PROTEIN KINASE DOMAIN-CONTAINING PROTEIN"/>
    <property type="match status" value="1"/>
</dbReference>
<evidence type="ECO:0008006" key="6">
    <source>
        <dbReference type="Google" id="ProtNLM"/>
    </source>
</evidence>
<evidence type="ECO:0000313" key="4">
    <source>
        <dbReference type="EnsemblMetazoa" id="XP_050498044.1"/>
    </source>
</evidence>
<dbReference type="Pfam" id="PF12796">
    <property type="entry name" value="Ank_2"/>
    <property type="match status" value="1"/>
</dbReference>
<evidence type="ECO:0000256" key="2">
    <source>
        <dbReference type="ARBA" id="ARBA00023043"/>
    </source>
</evidence>
<dbReference type="PRINTS" id="PR01415">
    <property type="entry name" value="ANKYRIN"/>
</dbReference>
<dbReference type="GeneID" id="114325888"/>
<accession>A0ABM5JJD1</accession>
<dbReference type="SMART" id="SM00248">
    <property type="entry name" value="ANK"/>
    <property type="match status" value="4"/>
</dbReference>
<dbReference type="InterPro" id="IPR036770">
    <property type="entry name" value="Ankyrin_rpt-contain_sf"/>
</dbReference>
<feature type="repeat" description="ANK" evidence="3">
    <location>
        <begin position="147"/>
        <end position="175"/>
    </location>
</feature>
<proteinExistence type="predicted"/>
<dbReference type="RefSeq" id="XP_050498044.1">
    <property type="nucleotide sequence ID" value="XM_050642087.1"/>
</dbReference>